<accession>A0ABZ1FR63</accession>
<sequence>MTTTPYKPIGYYLKALDALIDEDFARSLSAHELTRRDWQVLNSLARQGPLTRQTLGRLLGPFWEPGARTLDEVVHALAGRGRITADGDTLALTSAGRRAHAEAASLVDGSRARLLRGLTEDDYVRTVAVLDRMTANMASGR</sequence>
<dbReference type="Proteomes" id="UP001344251">
    <property type="component" value="Chromosome"/>
</dbReference>
<dbReference type="InterPro" id="IPR036388">
    <property type="entry name" value="WH-like_DNA-bd_sf"/>
</dbReference>
<evidence type="ECO:0000313" key="2">
    <source>
        <dbReference type="Proteomes" id="UP001344251"/>
    </source>
</evidence>
<proteinExistence type="predicted"/>
<dbReference type="SUPFAM" id="SSF46785">
    <property type="entry name" value="Winged helix' DNA-binding domain"/>
    <property type="match status" value="1"/>
</dbReference>
<dbReference type="EMBL" id="CP109106">
    <property type="protein sequence ID" value="WSB72415.1"/>
    <property type="molecule type" value="Genomic_DNA"/>
</dbReference>
<reference evidence="1 2" key="1">
    <citation type="submission" date="2022-10" db="EMBL/GenBank/DDBJ databases">
        <title>The complete genomes of actinobacterial strains from the NBC collection.</title>
        <authorList>
            <person name="Joergensen T.S."/>
            <person name="Alvarez Arevalo M."/>
            <person name="Sterndorff E.B."/>
            <person name="Faurdal D."/>
            <person name="Vuksanovic O."/>
            <person name="Mourched A.-S."/>
            <person name="Charusanti P."/>
            <person name="Shaw S."/>
            <person name="Blin K."/>
            <person name="Weber T."/>
        </authorList>
    </citation>
    <scope>NUCLEOTIDE SEQUENCE [LARGE SCALE GENOMIC DNA]</scope>
    <source>
        <strain evidence="1 2">NBC 01774</strain>
    </source>
</reference>
<keyword evidence="2" id="KW-1185">Reference proteome</keyword>
<dbReference type="Gene3D" id="1.10.10.10">
    <property type="entry name" value="Winged helix-like DNA-binding domain superfamily/Winged helix DNA-binding domain"/>
    <property type="match status" value="1"/>
</dbReference>
<gene>
    <name evidence="1" type="ORF">OG863_33165</name>
</gene>
<protein>
    <submittedName>
        <fullName evidence="1">MarR family transcriptional regulator</fullName>
    </submittedName>
</protein>
<organism evidence="1 2">
    <name type="scientific">Streptomyces decoyicus</name>
    <dbReference type="NCBI Taxonomy" id="249567"/>
    <lineage>
        <taxon>Bacteria</taxon>
        <taxon>Bacillati</taxon>
        <taxon>Actinomycetota</taxon>
        <taxon>Actinomycetes</taxon>
        <taxon>Kitasatosporales</taxon>
        <taxon>Streptomycetaceae</taxon>
        <taxon>Streptomyces</taxon>
    </lineage>
</organism>
<evidence type="ECO:0000313" key="1">
    <source>
        <dbReference type="EMBL" id="WSB72415.1"/>
    </source>
</evidence>
<name>A0ABZ1FR63_9ACTN</name>
<dbReference type="RefSeq" id="WP_326622081.1">
    <property type="nucleotide sequence ID" value="NZ_CP109106.1"/>
</dbReference>
<dbReference type="InterPro" id="IPR036390">
    <property type="entry name" value="WH_DNA-bd_sf"/>
</dbReference>